<name>A0A6L8WBI2_9PROT</name>
<protein>
    <submittedName>
        <fullName evidence="2">DUF1013 domain-containing protein</fullName>
    </submittedName>
</protein>
<dbReference type="AlphaFoldDB" id="A0A6L8WBI2"/>
<gene>
    <name evidence="2" type="ORF">GQE98_17395</name>
</gene>
<dbReference type="RefSeq" id="WP_161317127.1">
    <property type="nucleotide sequence ID" value="NZ_WTUW01000009.1"/>
</dbReference>
<dbReference type="EMBL" id="WTUW01000009">
    <property type="protein sequence ID" value="MZR32418.1"/>
    <property type="molecule type" value="Genomic_DNA"/>
</dbReference>
<keyword evidence="3" id="KW-1185">Reference proteome</keyword>
<feature type="compositionally biased region" description="Basic and acidic residues" evidence="1">
    <location>
        <begin position="231"/>
        <end position="256"/>
    </location>
</feature>
<evidence type="ECO:0000313" key="3">
    <source>
        <dbReference type="Proteomes" id="UP000476030"/>
    </source>
</evidence>
<sequence>MVTPLLPKATAVWLVDNTSLSFGQIADFCGLHSLEVQGIADGEVAVGIVGLDPIANGQLTQEEIDRCQGDPAARLEISKPAGDVPQPRRRGGRYTPVSRRGDRPDAISWLIKFHPELTDAQISKLVGTTKTTITAVRDRSHWNAQNIRPRDPVSLGICTQLELDEAVQKSAHRRTDEDRGKLMEEVAAAVAAEAAAVPLTPYELKKQQVQKEEAYDPRAEAEAVFGKTAAKKKEDEEDRKGGAKTFDDLFKSSSED</sequence>
<comment type="caution">
    <text evidence="2">The sequence shown here is derived from an EMBL/GenBank/DDBJ whole genome shotgun (WGS) entry which is preliminary data.</text>
</comment>
<dbReference type="InterPro" id="IPR010421">
    <property type="entry name" value="TrcR"/>
</dbReference>
<dbReference type="Proteomes" id="UP000476030">
    <property type="component" value="Unassembled WGS sequence"/>
</dbReference>
<evidence type="ECO:0000256" key="1">
    <source>
        <dbReference type="SAM" id="MobiDB-lite"/>
    </source>
</evidence>
<accession>A0A6L8WBI2</accession>
<feature type="region of interest" description="Disordered" evidence="1">
    <location>
        <begin position="75"/>
        <end position="100"/>
    </location>
</feature>
<evidence type="ECO:0000313" key="2">
    <source>
        <dbReference type="EMBL" id="MZR32418.1"/>
    </source>
</evidence>
<organism evidence="2 3">
    <name type="scientific">Sneathiella litorea</name>
    <dbReference type="NCBI Taxonomy" id="2606216"/>
    <lineage>
        <taxon>Bacteria</taxon>
        <taxon>Pseudomonadati</taxon>
        <taxon>Pseudomonadota</taxon>
        <taxon>Alphaproteobacteria</taxon>
        <taxon>Sneathiellales</taxon>
        <taxon>Sneathiellaceae</taxon>
        <taxon>Sneathiella</taxon>
    </lineage>
</organism>
<dbReference type="Pfam" id="PF06242">
    <property type="entry name" value="TrcR"/>
    <property type="match status" value="1"/>
</dbReference>
<feature type="region of interest" description="Disordered" evidence="1">
    <location>
        <begin position="226"/>
        <end position="256"/>
    </location>
</feature>
<reference evidence="2 3" key="1">
    <citation type="submission" date="2019-12" db="EMBL/GenBank/DDBJ databases">
        <title>Snethiella sp. nov. sp. isolated from sea sand.</title>
        <authorList>
            <person name="Kim J."/>
            <person name="Jeong S.E."/>
            <person name="Jung H.S."/>
            <person name="Jeon C.O."/>
        </authorList>
    </citation>
    <scope>NUCLEOTIDE SEQUENCE [LARGE SCALE GENOMIC DNA]</scope>
    <source>
        <strain evidence="2 3">DP05</strain>
    </source>
</reference>
<proteinExistence type="predicted"/>